<sequence length="193" mass="22281">MSRKLRKRIGHGIQAIFIKWTSKTFASSSAISPSPNPSIQLPNELIQYILEHLYSDTPTLLNCALVARAWATPSQRGIFREVILQLPYASSRKKTYRLFARSLSKTNKMLVNPRLASYVQLLKLYNFYGYLVEEATVTFLHAAAALIIQRLSKARVNKVHISGVAWYRLRISLNFFTFRYLHSLSWHLAMRHI</sequence>
<dbReference type="Proteomes" id="UP000799118">
    <property type="component" value="Unassembled WGS sequence"/>
</dbReference>
<dbReference type="OrthoDB" id="2982806at2759"/>
<keyword evidence="3" id="KW-1185">Reference proteome</keyword>
<name>A0A6A4GBX6_9AGAR</name>
<dbReference type="Pfam" id="PF12937">
    <property type="entry name" value="F-box-like"/>
    <property type="match status" value="1"/>
</dbReference>
<dbReference type="InterPro" id="IPR036047">
    <property type="entry name" value="F-box-like_dom_sf"/>
</dbReference>
<evidence type="ECO:0000313" key="3">
    <source>
        <dbReference type="Proteomes" id="UP000799118"/>
    </source>
</evidence>
<feature type="domain" description="F-box" evidence="1">
    <location>
        <begin position="40"/>
        <end position="73"/>
    </location>
</feature>
<protein>
    <recommendedName>
        <fullName evidence="1">F-box domain-containing protein</fullName>
    </recommendedName>
</protein>
<dbReference type="SUPFAM" id="SSF81383">
    <property type="entry name" value="F-box domain"/>
    <property type="match status" value="1"/>
</dbReference>
<dbReference type="EMBL" id="ML770863">
    <property type="protein sequence ID" value="KAE9382908.1"/>
    <property type="molecule type" value="Genomic_DNA"/>
</dbReference>
<organism evidence="2 3">
    <name type="scientific">Gymnopus androsaceus JB14</name>
    <dbReference type="NCBI Taxonomy" id="1447944"/>
    <lineage>
        <taxon>Eukaryota</taxon>
        <taxon>Fungi</taxon>
        <taxon>Dikarya</taxon>
        <taxon>Basidiomycota</taxon>
        <taxon>Agaricomycotina</taxon>
        <taxon>Agaricomycetes</taxon>
        <taxon>Agaricomycetidae</taxon>
        <taxon>Agaricales</taxon>
        <taxon>Marasmiineae</taxon>
        <taxon>Omphalotaceae</taxon>
        <taxon>Gymnopus</taxon>
    </lineage>
</organism>
<reference evidence="2" key="1">
    <citation type="journal article" date="2019" name="Environ. Microbiol.">
        <title>Fungal ecological strategies reflected in gene transcription - a case study of two litter decomposers.</title>
        <authorList>
            <person name="Barbi F."/>
            <person name="Kohler A."/>
            <person name="Barry K."/>
            <person name="Baskaran P."/>
            <person name="Daum C."/>
            <person name="Fauchery L."/>
            <person name="Ihrmark K."/>
            <person name="Kuo A."/>
            <person name="LaButti K."/>
            <person name="Lipzen A."/>
            <person name="Morin E."/>
            <person name="Grigoriev I.V."/>
            <person name="Henrissat B."/>
            <person name="Lindahl B."/>
            <person name="Martin F."/>
        </authorList>
    </citation>
    <scope>NUCLEOTIDE SEQUENCE</scope>
    <source>
        <strain evidence="2">JB14</strain>
    </source>
</reference>
<evidence type="ECO:0000259" key="1">
    <source>
        <dbReference type="Pfam" id="PF12937"/>
    </source>
</evidence>
<dbReference type="InterPro" id="IPR001810">
    <property type="entry name" value="F-box_dom"/>
</dbReference>
<dbReference type="AlphaFoldDB" id="A0A6A4GBX6"/>
<evidence type="ECO:0000313" key="2">
    <source>
        <dbReference type="EMBL" id="KAE9382908.1"/>
    </source>
</evidence>
<gene>
    <name evidence="2" type="ORF">BT96DRAFT_1009886</name>
</gene>
<accession>A0A6A4GBX6</accession>
<proteinExistence type="predicted"/>